<dbReference type="AlphaFoldDB" id="A0A9D2EXK6"/>
<dbReference type="EMBL" id="DXBM01000019">
    <property type="protein sequence ID" value="HIZ45719.1"/>
    <property type="molecule type" value="Genomic_DNA"/>
</dbReference>
<comment type="caution">
    <text evidence="1">The sequence shown here is derived from an EMBL/GenBank/DDBJ whole genome shotgun (WGS) entry which is preliminary data.</text>
</comment>
<gene>
    <name evidence="1" type="ORF">IAA19_01700</name>
</gene>
<name>A0A9D2EXK6_9ACTN</name>
<evidence type="ECO:0000313" key="1">
    <source>
        <dbReference type="EMBL" id="HIZ45719.1"/>
    </source>
</evidence>
<protein>
    <submittedName>
        <fullName evidence="1">RloB family protein</fullName>
    </submittedName>
</protein>
<organism evidence="1 2">
    <name type="scientific">Candidatus Olsenella pullistercoris</name>
    <dbReference type="NCBI Taxonomy" id="2838712"/>
    <lineage>
        <taxon>Bacteria</taxon>
        <taxon>Bacillati</taxon>
        <taxon>Actinomycetota</taxon>
        <taxon>Coriobacteriia</taxon>
        <taxon>Coriobacteriales</taxon>
        <taxon>Atopobiaceae</taxon>
        <taxon>Olsenella</taxon>
    </lineage>
</organism>
<reference evidence="1" key="2">
    <citation type="submission" date="2021-04" db="EMBL/GenBank/DDBJ databases">
        <authorList>
            <person name="Gilroy R."/>
        </authorList>
    </citation>
    <scope>NUCLEOTIDE SEQUENCE</scope>
    <source>
        <strain evidence="1">ChiHjej12B11-14209</strain>
    </source>
</reference>
<accession>A0A9D2EXK6</accession>
<dbReference type="InterPro" id="IPR025591">
    <property type="entry name" value="RloB"/>
</dbReference>
<dbReference type="Pfam" id="PF13707">
    <property type="entry name" value="RloB"/>
    <property type="match status" value="1"/>
</dbReference>
<proteinExistence type="predicted"/>
<sequence>MKSGIVLVCTVLFPLWSSEMVRAAIPRAILICCEGKTEAEYFQILRRVYRIPGFIKVKIVGQSGQHRALVDRACEARAAFARDEGLDEEEVECWAVCDDDRMEISYADLLGYAERHDVRLGFSRPQFECYLLQHFEQSGSVRIEEVFSKLTQYKLDSGGWSPYDEASKSDLEWLSSAIFAKPKILDAAIVNADLRDRQSGALFLTVQDLVKRLRGLQRG</sequence>
<dbReference type="Proteomes" id="UP000824062">
    <property type="component" value="Unassembled WGS sequence"/>
</dbReference>
<evidence type="ECO:0000313" key="2">
    <source>
        <dbReference type="Proteomes" id="UP000824062"/>
    </source>
</evidence>
<reference evidence="1" key="1">
    <citation type="journal article" date="2021" name="PeerJ">
        <title>Extensive microbial diversity within the chicken gut microbiome revealed by metagenomics and culture.</title>
        <authorList>
            <person name="Gilroy R."/>
            <person name="Ravi A."/>
            <person name="Getino M."/>
            <person name="Pursley I."/>
            <person name="Horton D.L."/>
            <person name="Alikhan N.F."/>
            <person name="Baker D."/>
            <person name="Gharbi K."/>
            <person name="Hall N."/>
            <person name="Watson M."/>
            <person name="Adriaenssens E.M."/>
            <person name="Foster-Nyarko E."/>
            <person name="Jarju S."/>
            <person name="Secka A."/>
            <person name="Antonio M."/>
            <person name="Oren A."/>
            <person name="Chaudhuri R.R."/>
            <person name="La Ragione R."/>
            <person name="Hildebrand F."/>
            <person name="Pallen M.J."/>
        </authorList>
    </citation>
    <scope>NUCLEOTIDE SEQUENCE</scope>
    <source>
        <strain evidence="1">ChiHjej12B11-14209</strain>
    </source>
</reference>